<evidence type="ECO:0000256" key="2">
    <source>
        <dbReference type="ARBA" id="ARBA00022679"/>
    </source>
</evidence>
<reference evidence="6" key="1">
    <citation type="submission" date="2022-11" db="UniProtKB">
        <authorList>
            <consortium name="WormBaseParasite"/>
        </authorList>
    </citation>
    <scope>IDENTIFICATION</scope>
</reference>
<dbReference type="Gene3D" id="3.40.50.11350">
    <property type="match status" value="1"/>
</dbReference>
<keyword evidence="2 3" id="KW-0808">Transferase</keyword>
<dbReference type="Proteomes" id="UP000887566">
    <property type="component" value="Unplaced"/>
</dbReference>
<sequence length="199" mass="22687">MLTPFYKNGWGGLPFLPPSFPKEWAADLIHLHDYPPVWFTGQFVSYLMRSSPQLSSRLTAKANVIGLGKEAIVGLHVRRTDKIGAEMEYRSIEEYMEWVDNWFAIESLKQGKKLKKRVFIATDDSSVIKETRIKYKDYEVFADLDVIAMAAGKRRSSDESLLGIISDVQILSKCDFVVCTFSSNVCFLSVNEYNLLVKL</sequence>
<comment type="similarity">
    <text evidence="3">Belongs to the glycosyltransferase 23 family.</text>
</comment>
<dbReference type="GO" id="GO:0046921">
    <property type="term" value="F:alpha-(1-&gt;6)-fucosyltransferase activity"/>
    <property type="evidence" value="ECO:0007669"/>
    <property type="project" value="TreeGrafter"/>
</dbReference>
<dbReference type="InterPro" id="IPR027350">
    <property type="entry name" value="GT23_dom"/>
</dbReference>
<organism evidence="5 6">
    <name type="scientific">Plectus sambesii</name>
    <dbReference type="NCBI Taxonomy" id="2011161"/>
    <lineage>
        <taxon>Eukaryota</taxon>
        <taxon>Metazoa</taxon>
        <taxon>Ecdysozoa</taxon>
        <taxon>Nematoda</taxon>
        <taxon>Chromadorea</taxon>
        <taxon>Plectida</taxon>
        <taxon>Plectina</taxon>
        <taxon>Plectoidea</taxon>
        <taxon>Plectidae</taxon>
        <taxon>Plectus</taxon>
    </lineage>
</organism>
<dbReference type="PANTHER" id="PTHR13132:SF29">
    <property type="entry name" value="ALPHA-(1,6)-FUCOSYLTRANSFERASE"/>
    <property type="match status" value="1"/>
</dbReference>
<dbReference type="InterPro" id="IPR045573">
    <property type="entry name" value="Fut8_N_cat"/>
</dbReference>
<evidence type="ECO:0000256" key="1">
    <source>
        <dbReference type="ARBA" id="ARBA00022676"/>
    </source>
</evidence>
<keyword evidence="1 3" id="KW-0328">Glycosyltransferase</keyword>
<proteinExistence type="inferred from homology"/>
<feature type="domain" description="GT23" evidence="4">
    <location>
        <begin position="1"/>
        <end position="199"/>
    </location>
</feature>
<protein>
    <submittedName>
        <fullName evidence="6">GT23 domain-containing protein</fullName>
    </submittedName>
</protein>
<evidence type="ECO:0000313" key="5">
    <source>
        <dbReference type="Proteomes" id="UP000887566"/>
    </source>
</evidence>
<dbReference type="PANTHER" id="PTHR13132">
    <property type="entry name" value="ALPHA- 1,6 -FUCOSYLTRANSFERASE"/>
    <property type="match status" value="1"/>
</dbReference>
<dbReference type="WBParaSite" id="PSAMB.scaffold7250size7950.g29881.t1">
    <property type="protein sequence ID" value="PSAMB.scaffold7250size7950.g29881.t1"/>
    <property type="gene ID" value="PSAMB.scaffold7250size7950.g29881"/>
</dbReference>
<keyword evidence="5" id="KW-1185">Reference proteome</keyword>
<accession>A0A914XBK3</accession>
<dbReference type="PROSITE" id="PS51659">
    <property type="entry name" value="GT23"/>
    <property type="match status" value="1"/>
</dbReference>
<evidence type="ECO:0000256" key="3">
    <source>
        <dbReference type="PROSITE-ProRule" id="PRU00992"/>
    </source>
</evidence>
<evidence type="ECO:0000259" key="4">
    <source>
        <dbReference type="PROSITE" id="PS51659"/>
    </source>
</evidence>
<name>A0A914XBK3_9BILA</name>
<dbReference type="GO" id="GO:0006487">
    <property type="term" value="P:protein N-linked glycosylation"/>
    <property type="evidence" value="ECO:0007669"/>
    <property type="project" value="TreeGrafter"/>
</dbReference>
<evidence type="ECO:0000313" key="6">
    <source>
        <dbReference type="WBParaSite" id="PSAMB.scaffold7250size7950.g29881.t1"/>
    </source>
</evidence>
<dbReference type="Pfam" id="PF19745">
    <property type="entry name" value="FUT8_N_cat"/>
    <property type="match status" value="1"/>
</dbReference>
<dbReference type="AlphaFoldDB" id="A0A914XBK3"/>
<feature type="region of interest" description="Important for donor substrate binding" evidence="3">
    <location>
        <begin position="78"/>
        <end position="79"/>
    </location>
</feature>